<evidence type="ECO:0000256" key="9">
    <source>
        <dbReference type="SAM" id="MobiDB-lite"/>
    </source>
</evidence>
<reference evidence="10 11" key="1">
    <citation type="submission" date="2023-04" db="EMBL/GenBank/DDBJ databases">
        <title>Genome of Basidiobolus ranarum AG-B5.</title>
        <authorList>
            <person name="Stajich J.E."/>
            <person name="Carter-House D."/>
            <person name="Gryganskyi A."/>
        </authorList>
    </citation>
    <scope>NUCLEOTIDE SEQUENCE [LARGE SCALE GENOMIC DNA]</scope>
    <source>
        <strain evidence="10 11">AG-B5</strain>
    </source>
</reference>
<name>A0ABR2W420_9FUNG</name>
<organism evidence="10 11">
    <name type="scientific">Basidiobolus ranarum</name>
    <dbReference type="NCBI Taxonomy" id="34480"/>
    <lineage>
        <taxon>Eukaryota</taxon>
        <taxon>Fungi</taxon>
        <taxon>Fungi incertae sedis</taxon>
        <taxon>Zoopagomycota</taxon>
        <taxon>Entomophthoromycotina</taxon>
        <taxon>Basidiobolomycetes</taxon>
        <taxon>Basidiobolales</taxon>
        <taxon>Basidiobolaceae</taxon>
        <taxon>Basidiobolus</taxon>
    </lineage>
</organism>
<evidence type="ECO:0000313" key="11">
    <source>
        <dbReference type="Proteomes" id="UP001479436"/>
    </source>
</evidence>
<dbReference type="EMBL" id="JASJQH010007096">
    <property type="protein sequence ID" value="KAK9718406.1"/>
    <property type="molecule type" value="Genomic_DNA"/>
</dbReference>
<evidence type="ECO:0000256" key="5">
    <source>
        <dbReference type="ARBA" id="ARBA00023163"/>
    </source>
</evidence>
<comment type="similarity">
    <text evidence="2 8">Belongs to the Mediator complex subunit 17 family.</text>
</comment>
<comment type="subunit">
    <text evidence="8">Component of the Mediator complex.</text>
</comment>
<dbReference type="InterPro" id="IPR019313">
    <property type="entry name" value="Mediator_Med17"/>
</dbReference>
<comment type="subcellular location">
    <subcellularLocation>
        <location evidence="1 8">Nucleus</location>
    </subcellularLocation>
</comment>
<evidence type="ECO:0000256" key="8">
    <source>
        <dbReference type="RuleBase" id="RU364140"/>
    </source>
</evidence>
<evidence type="ECO:0000256" key="3">
    <source>
        <dbReference type="ARBA" id="ARBA00019610"/>
    </source>
</evidence>
<evidence type="ECO:0000256" key="2">
    <source>
        <dbReference type="ARBA" id="ARBA00005635"/>
    </source>
</evidence>
<dbReference type="PANTHER" id="PTHR13114">
    <property type="entry name" value="MEDIATOR OF RNA POLYMERASE II TRANSCRIPTION SUBUNIT 17"/>
    <property type="match status" value="1"/>
</dbReference>
<feature type="compositionally biased region" description="Basic and acidic residues" evidence="9">
    <location>
        <begin position="70"/>
        <end position="94"/>
    </location>
</feature>
<evidence type="ECO:0000256" key="6">
    <source>
        <dbReference type="ARBA" id="ARBA00023242"/>
    </source>
</evidence>
<proteinExistence type="inferred from homology"/>
<evidence type="ECO:0000256" key="7">
    <source>
        <dbReference type="ARBA" id="ARBA00032014"/>
    </source>
</evidence>
<dbReference type="PANTHER" id="PTHR13114:SF7">
    <property type="entry name" value="MEDIATOR OF RNA POLYMERASE II TRANSCRIPTION SUBUNIT 17"/>
    <property type="match status" value="1"/>
</dbReference>
<gene>
    <name evidence="8" type="primary">MED17</name>
    <name evidence="10" type="ORF">K7432_005530</name>
</gene>
<accession>A0ABR2W420</accession>
<dbReference type="Proteomes" id="UP001479436">
    <property type="component" value="Unassembled WGS sequence"/>
</dbReference>
<comment type="function">
    <text evidence="8">Component of the Mediator complex, a coactivator involved in the regulated transcription of nearly all RNA polymerase II-dependent genes. Mediator functions as a bridge to convey information from gene-specific regulatory proteins to the basal RNA polymerase II transcription machinery. Mediator is recruited to promoters by direct interactions with regulatory proteins and serves as a scaffold for the assembly of a functional preinitiation complex with RNA polymerase II and the general transcription factors.</text>
</comment>
<comment type="caution">
    <text evidence="10">The sequence shown here is derived from an EMBL/GenBank/DDBJ whole genome shotgun (WGS) entry which is preliminary data.</text>
</comment>
<keyword evidence="8" id="KW-0010">Activator</keyword>
<protein>
    <recommendedName>
        <fullName evidence="3 8">Mediator of RNA polymerase II transcription subunit 17</fullName>
    </recommendedName>
    <alternativeName>
        <fullName evidence="7 8">Mediator complex subunit 17</fullName>
    </alternativeName>
</protein>
<keyword evidence="5 8" id="KW-0804">Transcription</keyword>
<evidence type="ECO:0000256" key="1">
    <source>
        <dbReference type="ARBA" id="ARBA00004123"/>
    </source>
</evidence>
<feature type="region of interest" description="Disordered" evidence="9">
    <location>
        <begin position="67"/>
        <end position="95"/>
    </location>
</feature>
<sequence length="655" mass="74166">MGDNDSVESAAKRLKLSVERLEDPVPLDITERGEHIPQPENSLQERLTQKIHRVWEERRDFAQLDEEVLLNDKKEENPSEKEENVDSNEQKTDKNVAPGQNFWEMRNQLHSRLWHAQSEIAVALDVVHVLLSASRPAASLTPNPLPLQPNTLSYTYINKPRPTIKTQLENAKLHMGAKQKQLKNASSILLRGATTLENVLKEEHKFWDEALSLRQRNWIIQTKGNSKMGTAGKTFFVKYGFDDVGSHFQEPGVAEIIRDFSSSENANTRTKIALPHKIKRDLKVRLVNKVASDGEGDHQDDASSIAPVVAPDTQDALNDIYNELTLAQSTIFDSELYQEISKEARTLLTGVRMMENEISISVSDSHSLIFNWSTLEKQDGSEDAKKSEGAPSRERTLSQILKLIMQLQLRKKHRNNLASKGSTFSRRALTPVDDKDSPLLHQGPILTEVLKILRYYCFCEEIRRIVDSSVKTISKLGITTKVHFSSLTDGANQKGQFSFVDSLVLTVRDEHVFHFTLRAPTTIQAHLQRGNFSLGNLSEFESLLNRELAGVCLQTICQMGSSFGFIERNNWEIDLMETKASCNYIDGTGKLHPMVISILRKETNGEEQLQCNFNFVSNTDLRLTNFHMNSNESLSNANIPFETRLRTLFSKNSVL</sequence>
<keyword evidence="4 8" id="KW-0805">Transcription regulation</keyword>
<keyword evidence="6 8" id="KW-0539">Nucleus</keyword>
<evidence type="ECO:0000313" key="10">
    <source>
        <dbReference type="EMBL" id="KAK9718406.1"/>
    </source>
</evidence>
<evidence type="ECO:0000256" key="4">
    <source>
        <dbReference type="ARBA" id="ARBA00023015"/>
    </source>
</evidence>
<dbReference type="Pfam" id="PF10156">
    <property type="entry name" value="Med17"/>
    <property type="match status" value="1"/>
</dbReference>
<keyword evidence="11" id="KW-1185">Reference proteome</keyword>